<keyword evidence="1" id="KW-1133">Transmembrane helix</keyword>
<dbReference type="Proteomes" id="UP000063063">
    <property type="component" value="Chromosome 19"/>
</dbReference>
<sequence>MGLPLPATLAASVVVITVAKVVGAAATTYAAPDPTVGLSSKDEEYLIGVISFIVVAVALLVGIAAMVKIDYDDDTLLMVEVPGDTSQGKE</sequence>
<dbReference type="EMBL" id="CP009388">
    <property type="protein sequence ID" value="AIN97400.1"/>
    <property type="molecule type" value="Genomic_DNA"/>
</dbReference>
<dbReference type="KEGG" id="lpan:LPMP_190580"/>
<feature type="transmembrane region" description="Helical" evidence="1">
    <location>
        <begin position="46"/>
        <end position="67"/>
    </location>
</feature>
<protein>
    <submittedName>
        <fullName evidence="2">Dystroglycan-like protein, putative</fullName>
    </submittedName>
</protein>
<dbReference type="VEuPathDB" id="TriTrypDB:LPMP_190580"/>
<proteinExistence type="predicted"/>
<accession>A0A088RNH9</accession>
<dbReference type="VEuPathDB" id="TriTrypDB:LPAL13_190014600"/>
<dbReference type="eggNOG" id="ENOG502SH0G">
    <property type="taxonomic scope" value="Eukaryota"/>
</dbReference>
<dbReference type="AlphaFoldDB" id="A0A088RNH9"/>
<keyword evidence="1" id="KW-0472">Membrane</keyword>
<dbReference type="RefSeq" id="XP_010698053.1">
    <property type="nucleotide sequence ID" value="XM_010699751.1"/>
</dbReference>
<keyword evidence="3" id="KW-1185">Reference proteome</keyword>
<keyword evidence="1" id="KW-0812">Transmembrane</keyword>
<reference evidence="2 3" key="1">
    <citation type="journal article" date="2015" name="Sci. Rep.">
        <title>The genome of Leishmania panamensis: insights into genomics of the L. (Viannia) subgenus.</title>
        <authorList>
            <person name="Llanes A."/>
            <person name="Restrepo C.M."/>
            <person name="Vecchio G.D."/>
            <person name="Anguizola F.J."/>
            <person name="Lleonart R."/>
        </authorList>
    </citation>
    <scope>NUCLEOTIDE SEQUENCE [LARGE SCALE GENOMIC DNA]</scope>
    <source>
        <strain evidence="2 3">MHOM/PA/94/PSC-1</strain>
    </source>
</reference>
<evidence type="ECO:0000256" key="1">
    <source>
        <dbReference type="SAM" id="Phobius"/>
    </source>
</evidence>
<dbReference type="GeneID" id="22574112"/>
<evidence type="ECO:0000313" key="2">
    <source>
        <dbReference type="EMBL" id="AIN97400.1"/>
    </source>
</evidence>
<gene>
    <name evidence="2" type="ORF">LPMP_190580</name>
</gene>
<evidence type="ECO:0000313" key="3">
    <source>
        <dbReference type="Proteomes" id="UP000063063"/>
    </source>
</evidence>
<name>A0A088RNH9_LEIPA</name>
<organism evidence="2 3">
    <name type="scientific">Leishmania panamensis</name>
    <dbReference type="NCBI Taxonomy" id="5679"/>
    <lineage>
        <taxon>Eukaryota</taxon>
        <taxon>Discoba</taxon>
        <taxon>Euglenozoa</taxon>
        <taxon>Kinetoplastea</taxon>
        <taxon>Metakinetoplastina</taxon>
        <taxon>Trypanosomatida</taxon>
        <taxon>Trypanosomatidae</taxon>
        <taxon>Leishmaniinae</taxon>
        <taxon>Leishmania</taxon>
        <taxon>Leishmania guyanensis species complex</taxon>
    </lineage>
</organism>